<dbReference type="RefSeq" id="WP_035548918.1">
    <property type="nucleotide sequence ID" value="NZ_AWFH01000003.1"/>
</dbReference>
<dbReference type="PATRIC" id="fig|1280948.3.peg.854"/>
<dbReference type="eggNOG" id="COG3631">
    <property type="taxonomic scope" value="Bacteria"/>
</dbReference>
<dbReference type="EMBL" id="AWFH01000003">
    <property type="protein sequence ID" value="KCZ64522.1"/>
    <property type="molecule type" value="Genomic_DNA"/>
</dbReference>
<evidence type="ECO:0000313" key="4">
    <source>
        <dbReference type="Proteomes" id="UP000024547"/>
    </source>
</evidence>
<dbReference type="STRING" id="1280948.HY36_13080"/>
<comment type="caution">
    <text evidence="3">The sequence shown here is derived from an EMBL/GenBank/DDBJ whole genome shotgun (WGS) entry which is preliminary data.</text>
</comment>
<dbReference type="Proteomes" id="UP000259173">
    <property type="component" value="Unassembled WGS sequence"/>
</dbReference>
<protein>
    <submittedName>
        <fullName evidence="2">Nuclear transport factor 2 family protein</fullName>
    </submittedName>
</protein>
<evidence type="ECO:0000313" key="3">
    <source>
        <dbReference type="EMBL" id="KCZ64522.1"/>
    </source>
</evidence>
<dbReference type="OrthoDB" id="8684708at2"/>
<name>A0A059EAG8_9PROT</name>
<proteinExistence type="predicted"/>
<dbReference type="InterPro" id="IPR032710">
    <property type="entry name" value="NTF2-like_dom_sf"/>
</dbReference>
<dbReference type="EMBL" id="DMBR01000299">
    <property type="protein sequence ID" value="HAE94883.1"/>
    <property type="molecule type" value="Genomic_DNA"/>
</dbReference>
<dbReference type="Proteomes" id="UP000024547">
    <property type="component" value="Unassembled WGS sequence"/>
</dbReference>
<dbReference type="SUPFAM" id="SSF54427">
    <property type="entry name" value="NTF2-like"/>
    <property type="match status" value="1"/>
</dbReference>
<dbReference type="Gene3D" id="3.10.450.50">
    <property type="match status" value="1"/>
</dbReference>
<reference evidence="3 4" key="1">
    <citation type="journal article" date="2014" name="Antonie Van Leeuwenhoek">
        <title>Hyphomonas beringensis sp. nov. and Hyphomonas chukchiensis sp. nov., isolated from surface seawater of the Bering Sea and Chukchi Sea.</title>
        <authorList>
            <person name="Li C."/>
            <person name="Lai Q."/>
            <person name="Li G."/>
            <person name="Dong C."/>
            <person name="Wang J."/>
            <person name="Liao Y."/>
            <person name="Shao Z."/>
        </authorList>
    </citation>
    <scope>NUCLEOTIDE SEQUENCE [LARGE SCALE GENOMIC DNA]</scope>
    <source>
        <strain evidence="3 4">22II1-22F38</strain>
    </source>
</reference>
<feature type="domain" description="SnoaL-like" evidence="1">
    <location>
        <begin position="10"/>
        <end position="103"/>
    </location>
</feature>
<evidence type="ECO:0000313" key="5">
    <source>
        <dbReference type="Proteomes" id="UP000259173"/>
    </source>
</evidence>
<keyword evidence="4" id="KW-1185">Reference proteome</keyword>
<gene>
    <name evidence="2" type="ORF">DCG65_09995</name>
    <name evidence="3" type="ORF">HY36_13080</name>
</gene>
<dbReference type="Pfam" id="PF12680">
    <property type="entry name" value="SnoaL_2"/>
    <property type="match status" value="1"/>
</dbReference>
<dbReference type="InterPro" id="IPR037401">
    <property type="entry name" value="SnoaL-like"/>
</dbReference>
<reference evidence="2 5" key="2">
    <citation type="journal article" date="2018" name="Nat. Biotechnol.">
        <title>A standardized bacterial taxonomy based on genome phylogeny substantially revises the tree of life.</title>
        <authorList>
            <person name="Parks D.H."/>
            <person name="Chuvochina M."/>
            <person name="Waite D.W."/>
            <person name="Rinke C."/>
            <person name="Skarshewski A."/>
            <person name="Chaumeil P.A."/>
            <person name="Hugenholtz P."/>
        </authorList>
    </citation>
    <scope>NUCLEOTIDE SEQUENCE [LARGE SCALE GENOMIC DNA]</scope>
    <source>
        <strain evidence="2">UBA8557</strain>
    </source>
</reference>
<organism evidence="3 4">
    <name type="scientific">Hyphomonas atlantica</name>
    <dbReference type="NCBI Taxonomy" id="1280948"/>
    <lineage>
        <taxon>Bacteria</taxon>
        <taxon>Pseudomonadati</taxon>
        <taxon>Pseudomonadota</taxon>
        <taxon>Alphaproteobacteria</taxon>
        <taxon>Hyphomonadales</taxon>
        <taxon>Hyphomonadaceae</taxon>
        <taxon>Hyphomonas</taxon>
    </lineage>
</organism>
<sequence length="109" mass="12335">MSIELPSTIHRYFETETTNDTDSLSDLFSVEAVVIDEQKTYQGRDAIKVWKLEAKATTSYQVTPLEAEKAGEQYVVTGRVEGNFPGSPVQLRYFFTLRDDQIAALEIKP</sequence>
<accession>A0A059EAG8</accession>
<dbReference type="AlphaFoldDB" id="A0A059EAG8"/>
<evidence type="ECO:0000313" key="2">
    <source>
        <dbReference type="EMBL" id="HAE94883.1"/>
    </source>
</evidence>
<evidence type="ECO:0000259" key="1">
    <source>
        <dbReference type="Pfam" id="PF12680"/>
    </source>
</evidence>